<dbReference type="OrthoDB" id="6307106at2"/>
<sequence>MLKIKAALEKLDDAMIDFSTLSVATYTGDLSVVLKADDGASIKLNELDFNDVLQKAISGASASTEGKIELVALNTHKLDGDGMVFRQKDISPELETAHNAALSAARETREGLLALVKDVF</sequence>
<organism evidence="2 4">
    <name type="scientific">Pseudoalteromonas citrea</name>
    <dbReference type="NCBI Taxonomy" id="43655"/>
    <lineage>
        <taxon>Bacteria</taxon>
        <taxon>Pseudomonadati</taxon>
        <taxon>Pseudomonadota</taxon>
        <taxon>Gammaproteobacteria</taxon>
        <taxon>Alteromonadales</taxon>
        <taxon>Pseudoalteromonadaceae</taxon>
        <taxon>Pseudoalteromonas</taxon>
    </lineage>
</organism>
<reference evidence="2 4" key="1">
    <citation type="submission" date="2017-12" db="EMBL/GenBank/DDBJ databases">
        <authorList>
            <person name="Paulsen S."/>
            <person name="Gram L.K."/>
        </authorList>
    </citation>
    <scope>NUCLEOTIDE SEQUENCE [LARGE SCALE GENOMIC DNA]</scope>
    <source>
        <strain evidence="2 4">S2231</strain>
        <strain evidence="1">S2233</strain>
    </source>
</reference>
<evidence type="ECO:0000313" key="3">
    <source>
        <dbReference type="Proteomes" id="UP000305730"/>
    </source>
</evidence>
<dbReference type="EMBL" id="PNCL01000022">
    <property type="protein sequence ID" value="TMP60764.1"/>
    <property type="molecule type" value="Genomic_DNA"/>
</dbReference>
<comment type="caution">
    <text evidence="2">The sequence shown here is derived from an EMBL/GenBank/DDBJ whole genome shotgun (WGS) entry which is preliminary data.</text>
</comment>
<proteinExistence type="predicted"/>
<keyword evidence="3" id="KW-1185">Reference proteome</keyword>
<accession>A0A5S3XUP4</accession>
<gene>
    <name evidence="2" type="ORF">CWB96_06105</name>
    <name evidence="1" type="ORF">CWB97_06560</name>
</gene>
<dbReference type="RefSeq" id="WP_119862725.1">
    <property type="nucleotide sequence ID" value="NZ_PNCK01000022.1"/>
</dbReference>
<evidence type="ECO:0000313" key="2">
    <source>
        <dbReference type="EMBL" id="TMP60764.1"/>
    </source>
</evidence>
<dbReference type="Proteomes" id="UP000307706">
    <property type="component" value="Unassembled WGS sequence"/>
</dbReference>
<reference evidence="2" key="3">
    <citation type="submission" date="2019-09" db="EMBL/GenBank/DDBJ databases">
        <title>Co-occurence of chitin degradation, pigmentation and bioactivity in marine Pseudoalteromonas.</title>
        <authorList>
            <person name="Sonnenschein E.C."/>
            <person name="Bech P.K."/>
        </authorList>
    </citation>
    <scope>NUCLEOTIDE SEQUENCE</scope>
    <source>
        <strain evidence="2">S2231</strain>
        <strain evidence="1">S2233</strain>
    </source>
</reference>
<protein>
    <submittedName>
        <fullName evidence="2">Uncharacterized protein</fullName>
    </submittedName>
</protein>
<evidence type="ECO:0000313" key="1">
    <source>
        <dbReference type="EMBL" id="TMP44341.1"/>
    </source>
</evidence>
<reference evidence="3 4" key="2">
    <citation type="submission" date="2019-06" db="EMBL/GenBank/DDBJ databases">
        <title>Co-occurence of chitin degradation, pigmentation and bioactivity in marine Pseudoalteromonas.</title>
        <authorList>
            <person name="Sonnenschein E.C."/>
            <person name="Bech P.K."/>
        </authorList>
    </citation>
    <scope>NUCLEOTIDE SEQUENCE [LARGE SCALE GENOMIC DNA]</scope>
    <source>
        <strain evidence="4">S2231</strain>
        <strain evidence="3">S2233</strain>
    </source>
</reference>
<dbReference type="AlphaFoldDB" id="A0A5S3XUP4"/>
<dbReference type="Proteomes" id="UP000305730">
    <property type="component" value="Unassembled WGS sequence"/>
</dbReference>
<name>A0A5S3XUP4_9GAMM</name>
<evidence type="ECO:0000313" key="4">
    <source>
        <dbReference type="Proteomes" id="UP000307706"/>
    </source>
</evidence>
<dbReference type="EMBL" id="PNCK01000022">
    <property type="protein sequence ID" value="TMP44341.1"/>
    <property type="molecule type" value="Genomic_DNA"/>
</dbReference>